<dbReference type="AlphaFoldDB" id="A0A198X3A8"/>
<sequence length="95" mass="10473">MPTSNLNIRIDDDLKHQAKAILDGYGISPSQAVKMLFLELVATRKFPLSLSYQADYEPNAKTISAMYELDNGGGTPYANLDELLAEHGDVTNQDQ</sequence>
<keyword evidence="2" id="KW-1277">Toxin-antitoxin system</keyword>
<reference evidence="3 4" key="1">
    <citation type="journal article" date="2016" name="Genome Biol. Evol.">
        <title>Comparative Genomic Analyses of the Moraxella catarrhalis Serosensitive and Seroresistant Lineages Demonstrate Their Independent Evolution.</title>
        <authorList>
            <person name="Earl J.P."/>
            <person name="de Vries S.P."/>
            <person name="Ahmed A."/>
            <person name="Powell E."/>
            <person name="Schultz M.P."/>
            <person name="Hermans P.W."/>
            <person name="Hill D.J."/>
            <person name="Zhou Z."/>
            <person name="Constantinidou C.I."/>
            <person name="Hu F.Z."/>
            <person name="Bootsma H.J."/>
            <person name="Ehrlich G.D."/>
        </authorList>
    </citation>
    <scope>NUCLEOTIDE SEQUENCE [LARGE SCALE GENOMIC DNA]</scope>
    <source>
        <strain evidence="3 4">F23</strain>
    </source>
</reference>
<evidence type="ECO:0000313" key="3">
    <source>
        <dbReference type="EMBL" id="OAV27155.1"/>
    </source>
</evidence>
<gene>
    <name evidence="3" type="ORF">AO370_0309</name>
</gene>
<dbReference type="GO" id="GO:0015643">
    <property type="term" value="F:toxic substance binding"/>
    <property type="evidence" value="ECO:0007669"/>
    <property type="project" value="InterPro"/>
</dbReference>
<evidence type="ECO:0000256" key="2">
    <source>
        <dbReference type="ARBA" id="ARBA00022649"/>
    </source>
</evidence>
<dbReference type="OrthoDB" id="8613542at2"/>
<dbReference type="RefSeq" id="WP_064602239.1">
    <property type="nucleotide sequence ID" value="NZ_LXHK01000007.1"/>
</dbReference>
<evidence type="ECO:0000313" key="4">
    <source>
        <dbReference type="Proteomes" id="UP000078295"/>
    </source>
</evidence>
<dbReference type="PANTHER" id="PTHR38781">
    <property type="entry name" value="ANTITOXIN DINJ-RELATED"/>
    <property type="match status" value="1"/>
</dbReference>
<dbReference type="PIRSF" id="PIRSF003108">
    <property type="entry name" value="DinJ"/>
    <property type="match status" value="1"/>
</dbReference>
<comment type="caution">
    <text evidence="3">The sequence shown here is derived from an EMBL/GenBank/DDBJ whole genome shotgun (WGS) entry which is preliminary data.</text>
</comment>
<dbReference type="GO" id="GO:0006355">
    <property type="term" value="P:regulation of DNA-templated transcription"/>
    <property type="evidence" value="ECO:0007669"/>
    <property type="project" value="InterPro"/>
</dbReference>
<dbReference type="InterPro" id="IPR026262">
    <property type="entry name" value="DinJ"/>
</dbReference>
<evidence type="ECO:0000256" key="1">
    <source>
        <dbReference type="ARBA" id="ARBA00010562"/>
    </source>
</evidence>
<dbReference type="PANTHER" id="PTHR38781:SF1">
    <property type="entry name" value="ANTITOXIN DINJ-RELATED"/>
    <property type="match status" value="1"/>
</dbReference>
<proteinExistence type="inferred from homology"/>
<organism evidence="3 4">
    <name type="scientific">Moraxella catarrhalis</name>
    <name type="common">Branhamella catarrhalis</name>
    <dbReference type="NCBI Taxonomy" id="480"/>
    <lineage>
        <taxon>Bacteria</taxon>
        <taxon>Pseudomonadati</taxon>
        <taxon>Pseudomonadota</taxon>
        <taxon>Gammaproteobacteria</taxon>
        <taxon>Moraxellales</taxon>
        <taxon>Moraxellaceae</taxon>
        <taxon>Moraxella</taxon>
    </lineage>
</organism>
<dbReference type="Pfam" id="PF04221">
    <property type="entry name" value="RelB"/>
    <property type="match status" value="1"/>
</dbReference>
<dbReference type="EMBL" id="LXHQ01000014">
    <property type="protein sequence ID" value="OAV27155.1"/>
    <property type="molecule type" value="Genomic_DNA"/>
</dbReference>
<dbReference type="NCBIfam" id="TIGR02384">
    <property type="entry name" value="RelB_DinJ"/>
    <property type="match status" value="1"/>
</dbReference>
<dbReference type="InterPro" id="IPR013321">
    <property type="entry name" value="Arc_rbn_hlx_hlx"/>
</dbReference>
<comment type="similarity">
    <text evidence="1">Belongs to the RelB/DinJ antitoxin family.</text>
</comment>
<protein>
    <submittedName>
        <fullName evidence="3">Uncharacterized protein</fullName>
    </submittedName>
</protein>
<dbReference type="GO" id="GO:0044010">
    <property type="term" value="P:single-species biofilm formation"/>
    <property type="evidence" value="ECO:0007669"/>
    <property type="project" value="InterPro"/>
</dbReference>
<dbReference type="InterPro" id="IPR007337">
    <property type="entry name" value="RelB/DinJ"/>
</dbReference>
<accession>A0A198X3A8</accession>
<dbReference type="Proteomes" id="UP000078295">
    <property type="component" value="Unassembled WGS sequence"/>
</dbReference>
<dbReference type="GO" id="GO:0000987">
    <property type="term" value="F:cis-regulatory region sequence-specific DNA binding"/>
    <property type="evidence" value="ECO:0007669"/>
    <property type="project" value="InterPro"/>
</dbReference>
<dbReference type="GO" id="GO:0006351">
    <property type="term" value="P:DNA-templated transcription"/>
    <property type="evidence" value="ECO:0007669"/>
    <property type="project" value="TreeGrafter"/>
</dbReference>
<name>A0A198X3A8_MORCA</name>
<dbReference type="Gene3D" id="1.10.1220.10">
    <property type="entry name" value="Met repressor-like"/>
    <property type="match status" value="1"/>
</dbReference>